<sequence>MDAAPDASAANSAMSRSTREEGKAAAAVAPAEENWHRWVALSFCGLCFLQVALNIFLHLAFRAEGNCQNLTAETKGMKKISDGNQTDDREELIRNLTLQQSSLAVERDVLRKKLDDFIYYSQHGWVYFNGSFYYISSIMKTWQQSREDCQQKKVDLIIINSKKEQDFFQKFRSPMWIGLSDRQTEGVWKWVDRTPLTKSVSFWGPDEPNSYEGRNEDCAVTGYHSGEKSWNDDRCTTENFWICEKTMSL</sequence>
<gene>
    <name evidence="4" type="primary">LOC114863110</name>
</gene>
<dbReference type="GO" id="GO:0030246">
    <property type="term" value="F:carbohydrate binding"/>
    <property type="evidence" value="ECO:0007669"/>
    <property type="project" value="UniProtKB-KW"/>
</dbReference>
<protein>
    <submittedName>
        <fullName evidence="4">C-type lectin domain family 4 member M-like isoform X1</fullName>
    </submittedName>
</protein>
<proteinExistence type="predicted"/>
<dbReference type="PROSITE" id="PS00615">
    <property type="entry name" value="C_TYPE_LECTIN_1"/>
    <property type="match status" value="1"/>
</dbReference>
<dbReference type="PANTHER" id="PTHR22803">
    <property type="entry name" value="MANNOSE, PHOSPHOLIPASE, LECTIN RECEPTOR RELATED"/>
    <property type="match status" value="1"/>
</dbReference>
<dbReference type="SUPFAM" id="SSF56436">
    <property type="entry name" value="C-type lectin-like"/>
    <property type="match status" value="1"/>
</dbReference>
<dbReference type="CDD" id="cd03590">
    <property type="entry name" value="CLECT_DC-SIGN_like"/>
    <property type="match status" value="1"/>
</dbReference>
<evidence type="ECO:0000313" key="4">
    <source>
        <dbReference type="RefSeq" id="XP_029019791.1"/>
    </source>
</evidence>
<dbReference type="InterPro" id="IPR016187">
    <property type="entry name" value="CTDL_fold"/>
</dbReference>
<dbReference type="OrthoDB" id="8950604at2759"/>
<name>A0A6P7NIV1_BETSP</name>
<dbReference type="SMART" id="SM00034">
    <property type="entry name" value="CLECT"/>
    <property type="match status" value="1"/>
</dbReference>
<organism evidence="3 4">
    <name type="scientific">Betta splendens</name>
    <name type="common">Siamese fighting fish</name>
    <dbReference type="NCBI Taxonomy" id="158456"/>
    <lineage>
        <taxon>Eukaryota</taxon>
        <taxon>Metazoa</taxon>
        <taxon>Chordata</taxon>
        <taxon>Craniata</taxon>
        <taxon>Vertebrata</taxon>
        <taxon>Euteleostomi</taxon>
        <taxon>Actinopterygii</taxon>
        <taxon>Neopterygii</taxon>
        <taxon>Teleostei</taxon>
        <taxon>Neoteleostei</taxon>
        <taxon>Acanthomorphata</taxon>
        <taxon>Anabantaria</taxon>
        <taxon>Anabantiformes</taxon>
        <taxon>Anabantoidei</taxon>
        <taxon>Osphronemidae</taxon>
        <taxon>Betta</taxon>
    </lineage>
</organism>
<keyword evidence="1" id="KW-0430">Lectin</keyword>
<dbReference type="InterPro" id="IPR016186">
    <property type="entry name" value="C-type_lectin-like/link_sf"/>
</dbReference>
<evidence type="ECO:0000313" key="3">
    <source>
        <dbReference type="Proteomes" id="UP000515150"/>
    </source>
</evidence>
<keyword evidence="3" id="KW-1185">Reference proteome</keyword>
<evidence type="ECO:0000256" key="2">
    <source>
        <dbReference type="ARBA" id="ARBA00023157"/>
    </source>
</evidence>
<dbReference type="AlphaFoldDB" id="A0A6P7NIV1"/>
<dbReference type="Proteomes" id="UP000515150">
    <property type="component" value="Chromosome 1"/>
</dbReference>
<dbReference type="InterPro" id="IPR033989">
    <property type="entry name" value="CD209-like_CTLD"/>
</dbReference>
<dbReference type="Gene3D" id="3.10.100.10">
    <property type="entry name" value="Mannose-Binding Protein A, subunit A"/>
    <property type="match status" value="1"/>
</dbReference>
<evidence type="ECO:0000256" key="1">
    <source>
        <dbReference type="ARBA" id="ARBA00022734"/>
    </source>
</evidence>
<dbReference type="Pfam" id="PF00059">
    <property type="entry name" value="Lectin_C"/>
    <property type="match status" value="1"/>
</dbReference>
<dbReference type="InterPro" id="IPR050111">
    <property type="entry name" value="C-type_lectin/snaclec_domain"/>
</dbReference>
<dbReference type="InterPro" id="IPR001304">
    <property type="entry name" value="C-type_lectin-like"/>
</dbReference>
<keyword evidence="2" id="KW-1015">Disulfide bond</keyword>
<dbReference type="RefSeq" id="XP_029019791.1">
    <property type="nucleotide sequence ID" value="XM_029163958.3"/>
</dbReference>
<reference evidence="4" key="1">
    <citation type="submission" date="2025-08" db="UniProtKB">
        <authorList>
            <consortium name="RefSeq"/>
        </authorList>
    </citation>
    <scope>IDENTIFICATION</scope>
</reference>
<accession>A0A6P7NIV1</accession>
<dbReference type="InterPro" id="IPR018378">
    <property type="entry name" value="C-type_lectin_CS"/>
</dbReference>
<dbReference type="GeneID" id="114863110"/>
<dbReference type="PROSITE" id="PS50041">
    <property type="entry name" value="C_TYPE_LECTIN_2"/>
    <property type="match status" value="1"/>
</dbReference>
<dbReference type="KEGG" id="bspl:114863110"/>